<dbReference type="Pfam" id="PF01724">
    <property type="entry name" value="DUF29"/>
    <property type="match status" value="1"/>
</dbReference>
<evidence type="ECO:0000313" key="2">
    <source>
        <dbReference type="Proteomes" id="UP001279553"/>
    </source>
</evidence>
<dbReference type="Proteomes" id="UP001279553">
    <property type="component" value="Unassembled WGS sequence"/>
</dbReference>
<sequence length="147" mass="16610">MSNSTLYDHDFYAWANEQAALLRAGRLSEADIEHVAEEIESMGKTEKRELTSRLTVLLLHLLKWQYQPGRRGASWQATIRVQRRDLAVHMNDNPSLKAILPQVLDQAYGNALIEAGAETGLLESAFPAVCPWTFDQIKSPDFWPDEG</sequence>
<gene>
    <name evidence="1" type="ORF">SIL87_04575</name>
</gene>
<organism evidence="1 2">
    <name type="scientific">Acidiphilium acidophilum</name>
    <name type="common">Thiobacillus acidophilus</name>
    <dbReference type="NCBI Taxonomy" id="76588"/>
    <lineage>
        <taxon>Bacteria</taxon>
        <taxon>Pseudomonadati</taxon>
        <taxon>Pseudomonadota</taxon>
        <taxon>Alphaproteobacteria</taxon>
        <taxon>Acetobacterales</taxon>
        <taxon>Acidocellaceae</taxon>
        <taxon>Acidiphilium</taxon>
    </lineage>
</organism>
<protein>
    <submittedName>
        <fullName evidence="1">DUF29 domain-containing protein</fullName>
    </submittedName>
</protein>
<dbReference type="Gene3D" id="1.20.1220.20">
    <property type="entry name" value="Uncharcterised protein PF01724"/>
    <property type="match status" value="1"/>
</dbReference>
<dbReference type="RefSeq" id="WP_319613011.1">
    <property type="nucleotide sequence ID" value="NZ_JAWXYB010000018.1"/>
</dbReference>
<evidence type="ECO:0000313" key="1">
    <source>
        <dbReference type="EMBL" id="MDX5930040.1"/>
    </source>
</evidence>
<dbReference type="PANTHER" id="PTHR34235">
    <property type="entry name" value="SLR1203 PROTEIN-RELATED"/>
    <property type="match status" value="1"/>
</dbReference>
<proteinExistence type="predicted"/>
<keyword evidence="2" id="KW-1185">Reference proteome</keyword>
<name>A0AAW9DM06_ACIAO</name>
<dbReference type="AlphaFoldDB" id="A0AAW9DM06"/>
<reference evidence="1 2" key="1">
    <citation type="submission" date="2023-11" db="EMBL/GenBank/DDBJ databases">
        <title>MicrobeMod: A computational toolkit for identifying prokaryotic methylation and restriction-modification with nanopore sequencing.</title>
        <authorList>
            <person name="Crits-Christoph A."/>
            <person name="Kang S.C."/>
            <person name="Lee H."/>
            <person name="Ostrov N."/>
        </authorList>
    </citation>
    <scope>NUCLEOTIDE SEQUENCE [LARGE SCALE GENOMIC DNA]</scope>
    <source>
        <strain evidence="1 2">DSMZ 700</strain>
    </source>
</reference>
<dbReference type="InterPro" id="IPR002636">
    <property type="entry name" value="DUF29"/>
</dbReference>
<dbReference type="EMBL" id="JAWXYB010000018">
    <property type="protein sequence ID" value="MDX5930040.1"/>
    <property type="molecule type" value="Genomic_DNA"/>
</dbReference>
<comment type="caution">
    <text evidence="1">The sequence shown here is derived from an EMBL/GenBank/DDBJ whole genome shotgun (WGS) entry which is preliminary data.</text>
</comment>
<accession>A0AAW9DM06</accession>